<dbReference type="GeneID" id="14872954"/>
<evidence type="ECO:0000313" key="2">
    <source>
        <dbReference type="EMBL" id="EGG22036.1"/>
    </source>
</evidence>
<keyword evidence="3" id="KW-1185">Reference proteome</keyword>
<feature type="chain" id="PRO_5003315582" evidence="1">
    <location>
        <begin position="21"/>
        <end position="328"/>
    </location>
</feature>
<protein>
    <submittedName>
        <fullName evidence="2">Uncharacterized protein</fullName>
    </submittedName>
</protein>
<dbReference type="KEGG" id="dfa:DFA_01925"/>
<evidence type="ECO:0000256" key="1">
    <source>
        <dbReference type="SAM" id="SignalP"/>
    </source>
</evidence>
<dbReference type="EMBL" id="GL883010">
    <property type="protein sequence ID" value="EGG22036.1"/>
    <property type="molecule type" value="Genomic_DNA"/>
</dbReference>
<accession>F4PQS8</accession>
<organism evidence="2 3">
    <name type="scientific">Cavenderia fasciculata</name>
    <name type="common">Slime mold</name>
    <name type="synonym">Dictyostelium fasciculatum</name>
    <dbReference type="NCBI Taxonomy" id="261658"/>
    <lineage>
        <taxon>Eukaryota</taxon>
        <taxon>Amoebozoa</taxon>
        <taxon>Evosea</taxon>
        <taxon>Eumycetozoa</taxon>
        <taxon>Dictyostelia</taxon>
        <taxon>Acytosteliales</taxon>
        <taxon>Cavenderiaceae</taxon>
        <taxon>Cavenderia</taxon>
    </lineage>
</organism>
<dbReference type="Proteomes" id="UP000007797">
    <property type="component" value="Unassembled WGS sequence"/>
</dbReference>
<reference evidence="3" key="1">
    <citation type="journal article" date="2011" name="Genome Res.">
        <title>Phylogeny-wide analysis of social amoeba genomes highlights ancient origins for complex intercellular communication.</title>
        <authorList>
            <person name="Heidel A.J."/>
            <person name="Lawal H.M."/>
            <person name="Felder M."/>
            <person name="Schilde C."/>
            <person name="Helps N.R."/>
            <person name="Tunggal B."/>
            <person name="Rivero F."/>
            <person name="John U."/>
            <person name="Schleicher M."/>
            <person name="Eichinger L."/>
            <person name="Platzer M."/>
            <person name="Noegel A.A."/>
            <person name="Schaap P."/>
            <person name="Gloeckner G."/>
        </authorList>
    </citation>
    <scope>NUCLEOTIDE SEQUENCE [LARGE SCALE GENOMIC DNA]</scope>
    <source>
        <strain evidence="3">SH3</strain>
    </source>
</reference>
<keyword evidence="1" id="KW-0732">Signal</keyword>
<dbReference type="RefSeq" id="XP_004359887.1">
    <property type="nucleotide sequence ID" value="XM_004359830.1"/>
</dbReference>
<dbReference type="AlphaFoldDB" id="F4PQS8"/>
<name>F4PQS8_CACFS</name>
<gene>
    <name evidence="2" type="ORF">DFA_01925</name>
</gene>
<evidence type="ECO:0000313" key="3">
    <source>
        <dbReference type="Proteomes" id="UP000007797"/>
    </source>
</evidence>
<sequence length="328" mass="36341">MKIQITLLLTLLSIIGYVQCQPQYLQFLWESPYYDITFGAISLADGSINANFTVPNQEEEILYGFLTTQAQDDRGTFLMLTSNQNNEMSVTAFTPNNYTISDLYQSGSTFLFDFTFQPIYWDTENEIAYIAGVRSSGIPAIALLTFGFGQNANAEPIVLVQPNTKGSNIAPVGSYDPSTNSFYVYFSSQDKSQTMVKYSFASQTVTNQTLQGTVNKFIGITQLYAYNGQLFVCRSVYKHGAEILLVDFETGAMKPVYNNKTSKPSLKGSNSVQPFVFDPVTGTITILNVIGSKLHYDILDLTSFTVTTAVIPNNLPSETFIIAAYQPQ</sequence>
<dbReference type="OMA" id="WSHETIY"/>
<proteinExistence type="predicted"/>
<feature type="signal peptide" evidence="1">
    <location>
        <begin position="1"/>
        <end position="20"/>
    </location>
</feature>